<dbReference type="AlphaFoldDB" id="A0A9D9HQU9"/>
<dbReference type="InterPro" id="IPR052789">
    <property type="entry name" value="SSUH2_homolog"/>
</dbReference>
<accession>A0A9D9HQU9</accession>
<evidence type="ECO:0000313" key="3">
    <source>
        <dbReference type="Proteomes" id="UP000823638"/>
    </source>
</evidence>
<comment type="caution">
    <text evidence="2">The sequence shown here is derived from an EMBL/GenBank/DDBJ whole genome shotgun (WGS) entry which is preliminary data.</text>
</comment>
<dbReference type="Proteomes" id="UP000823638">
    <property type="component" value="Unassembled WGS sequence"/>
</dbReference>
<sequence length="175" mass="18757">MKKISLLVLAGFIIPAFVFPMDTVIRDCSQCNGKGRFECSRCDGHGYTTQYNPKARQRRIDCRFCSGKGYTVCSGCNGAGCIIEKVEEPTTVSCRACNGRGDKACLKCQSSDYGAGNLRCSRCAGLGYRTVDFLTGEREDCGACSGQGYVSCSACRGSGRTVCSTCNGMGYLNLL</sequence>
<name>A0A9D9HQU9_9SPIR</name>
<dbReference type="EMBL" id="JADIMM010000102">
    <property type="protein sequence ID" value="MBO8458290.1"/>
    <property type="molecule type" value="Genomic_DNA"/>
</dbReference>
<dbReference type="PANTHER" id="PTHR48465">
    <property type="entry name" value="PROTEIN SSUH2 HOMOLOG"/>
    <property type="match status" value="1"/>
</dbReference>
<feature type="chain" id="PRO_5039086118" description="CR-type domain-containing protein" evidence="1">
    <location>
        <begin position="21"/>
        <end position="175"/>
    </location>
</feature>
<protein>
    <recommendedName>
        <fullName evidence="4">CR-type domain-containing protein</fullName>
    </recommendedName>
</protein>
<evidence type="ECO:0008006" key="4">
    <source>
        <dbReference type="Google" id="ProtNLM"/>
    </source>
</evidence>
<feature type="signal peptide" evidence="1">
    <location>
        <begin position="1"/>
        <end position="20"/>
    </location>
</feature>
<gene>
    <name evidence="2" type="ORF">IAA81_08725</name>
</gene>
<proteinExistence type="predicted"/>
<reference evidence="2" key="1">
    <citation type="submission" date="2020-10" db="EMBL/GenBank/DDBJ databases">
        <authorList>
            <person name="Gilroy R."/>
        </authorList>
    </citation>
    <scope>NUCLEOTIDE SEQUENCE</scope>
    <source>
        <strain evidence="2">10532</strain>
    </source>
</reference>
<dbReference type="SUPFAM" id="SSF57938">
    <property type="entry name" value="DnaJ/Hsp40 cysteine-rich domain"/>
    <property type="match status" value="1"/>
</dbReference>
<evidence type="ECO:0000313" key="2">
    <source>
        <dbReference type="EMBL" id="MBO8458290.1"/>
    </source>
</evidence>
<evidence type="ECO:0000256" key="1">
    <source>
        <dbReference type="SAM" id="SignalP"/>
    </source>
</evidence>
<organism evidence="2 3">
    <name type="scientific">Candidatus Gallitreponema excrementavium</name>
    <dbReference type="NCBI Taxonomy" id="2840840"/>
    <lineage>
        <taxon>Bacteria</taxon>
        <taxon>Pseudomonadati</taxon>
        <taxon>Spirochaetota</taxon>
        <taxon>Spirochaetia</taxon>
        <taxon>Spirochaetales</taxon>
        <taxon>Candidatus Gallitreponema</taxon>
    </lineage>
</organism>
<dbReference type="PANTHER" id="PTHR48465:SF1">
    <property type="entry name" value="PROTEIN SSUH2 HOMOLOG"/>
    <property type="match status" value="1"/>
</dbReference>
<reference evidence="2" key="2">
    <citation type="journal article" date="2021" name="PeerJ">
        <title>Extensive microbial diversity within the chicken gut microbiome revealed by metagenomics and culture.</title>
        <authorList>
            <person name="Gilroy R."/>
            <person name="Ravi A."/>
            <person name="Getino M."/>
            <person name="Pursley I."/>
            <person name="Horton D.L."/>
            <person name="Alikhan N.F."/>
            <person name="Baker D."/>
            <person name="Gharbi K."/>
            <person name="Hall N."/>
            <person name="Watson M."/>
            <person name="Adriaenssens E.M."/>
            <person name="Foster-Nyarko E."/>
            <person name="Jarju S."/>
            <person name="Secka A."/>
            <person name="Antonio M."/>
            <person name="Oren A."/>
            <person name="Chaudhuri R.R."/>
            <person name="La Ragione R."/>
            <person name="Hildebrand F."/>
            <person name="Pallen M.J."/>
        </authorList>
    </citation>
    <scope>NUCLEOTIDE SEQUENCE</scope>
    <source>
        <strain evidence="2">10532</strain>
    </source>
</reference>
<keyword evidence="1" id="KW-0732">Signal</keyword>
<dbReference type="InterPro" id="IPR036410">
    <property type="entry name" value="HSP_DnaJ_Cys-rich_dom_sf"/>
</dbReference>